<reference evidence="12 13" key="1">
    <citation type="submission" date="2016-10" db="EMBL/GenBank/DDBJ databases">
        <authorList>
            <person name="Varghese N."/>
            <person name="Submissions S."/>
        </authorList>
    </citation>
    <scope>NUCLEOTIDE SEQUENCE [LARGE SCALE GENOMIC DNA]</scope>
    <source>
        <strain evidence="12 13">DSM 9169</strain>
    </source>
</reference>
<protein>
    <recommendedName>
        <fullName evidence="1">non-specific serine/threonine protein kinase</fullName>
        <ecNumber evidence="1">2.7.11.1</ecNumber>
    </recommendedName>
</protein>
<evidence type="ECO:0000256" key="4">
    <source>
        <dbReference type="ARBA" id="ARBA00022741"/>
    </source>
</evidence>
<dbReference type="PANTHER" id="PTHR43289">
    <property type="entry name" value="MITOGEN-ACTIVATED PROTEIN KINASE KINASE KINASE 20-RELATED"/>
    <property type="match status" value="1"/>
</dbReference>
<gene>
    <name evidence="12" type="ORF">SAMN04489714_0937</name>
</gene>
<dbReference type="Pfam" id="PF03793">
    <property type="entry name" value="PASTA"/>
    <property type="match status" value="4"/>
</dbReference>
<keyword evidence="9" id="KW-0472">Membrane</keyword>
<evidence type="ECO:0000256" key="9">
    <source>
        <dbReference type="SAM" id="Phobius"/>
    </source>
</evidence>
<dbReference type="SMART" id="SM00740">
    <property type="entry name" value="PASTA"/>
    <property type="match status" value="4"/>
</dbReference>
<dbReference type="EC" id="2.7.11.1" evidence="1"/>
<keyword evidence="2 12" id="KW-0723">Serine/threonine-protein kinase</keyword>
<dbReference type="NCBIfam" id="NF033483">
    <property type="entry name" value="PknB_PASTA_kin"/>
    <property type="match status" value="1"/>
</dbReference>
<feature type="domain" description="PASTA" evidence="11">
    <location>
        <begin position="429"/>
        <end position="496"/>
    </location>
</feature>
<dbReference type="Pfam" id="PF00069">
    <property type="entry name" value="Pkinase"/>
    <property type="match status" value="1"/>
</dbReference>
<feature type="domain" description="PASTA" evidence="11">
    <location>
        <begin position="361"/>
        <end position="428"/>
    </location>
</feature>
<keyword evidence="5 12" id="KW-0418">Kinase</keyword>
<accession>A0ABY0V706</accession>
<dbReference type="Proteomes" id="UP000198976">
    <property type="component" value="Chromosome I"/>
</dbReference>
<evidence type="ECO:0000313" key="13">
    <source>
        <dbReference type="Proteomes" id="UP000198976"/>
    </source>
</evidence>
<dbReference type="GO" id="GO:0004674">
    <property type="term" value="F:protein serine/threonine kinase activity"/>
    <property type="evidence" value="ECO:0007669"/>
    <property type="project" value="UniProtKB-KW"/>
</dbReference>
<dbReference type="SUPFAM" id="SSF56112">
    <property type="entry name" value="Protein kinase-like (PK-like)"/>
    <property type="match status" value="1"/>
</dbReference>
<name>A0ABY0V706_9ACTO</name>
<dbReference type="CDD" id="cd14014">
    <property type="entry name" value="STKc_PknB_like"/>
    <property type="match status" value="1"/>
</dbReference>
<feature type="domain" description="PASTA" evidence="11">
    <location>
        <begin position="564"/>
        <end position="627"/>
    </location>
</feature>
<feature type="domain" description="Protein kinase" evidence="10">
    <location>
        <begin position="7"/>
        <end position="270"/>
    </location>
</feature>
<keyword evidence="4" id="KW-0547">Nucleotide-binding</keyword>
<keyword evidence="3" id="KW-0808">Transferase</keyword>
<evidence type="ECO:0000256" key="3">
    <source>
        <dbReference type="ARBA" id="ARBA00022679"/>
    </source>
</evidence>
<feature type="transmembrane region" description="Helical" evidence="9">
    <location>
        <begin position="338"/>
        <end position="357"/>
    </location>
</feature>
<dbReference type="Gene3D" id="3.30.200.20">
    <property type="entry name" value="Phosphorylase Kinase, domain 1"/>
    <property type="match status" value="1"/>
</dbReference>
<dbReference type="InterPro" id="IPR005543">
    <property type="entry name" value="PASTA_dom"/>
</dbReference>
<keyword evidence="9" id="KW-0812">Transmembrane</keyword>
<organism evidence="12 13">
    <name type="scientific">Schaalia radingae</name>
    <dbReference type="NCBI Taxonomy" id="131110"/>
    <lineage>
        <taxon>Bacteria</taxon>
        <taxon>Bacillati</taxon>
        <taxon>Actinomycetota</taxon>
        <taxon>Actinomycetes</taxon>
        <taxon>Actinomycetales</taxon>
        <taxon>Actinomycetaceae</taxon>
        <taxon>Schaalia</taxon>
    </lineage>
</organism>
<dbReference type="PROSITE" id="PS50011">
    <property type="entry name" value="PROTEIN_KINASE_DOM"/>
    <property type="match status" value="1"/>
</dbReference>
<evidence type="ECO:0000259" key="11">
    <source>
        <dbReference type="PROSITE" id="PS51178"/>
    </source>
</evidence>
<evidence type="ECO:0000256" key="5">
    <source>
        <dbReference type="ARBA" id="ARBA00022777"/>
    </source>
</evidence>
<evidence type="ECO:0000256" key="1">
    <source>
        <dbReference type="ARBA" id="ARBA00012513"/>
    </source>
</evidence>
<keyword evidence="9" id="KW-1133">Transmembrane helix</keyword>
<dbReference type="CDD" id="cd06577">
    <property type="entry name" value="PASTA_pknB"/>
    <property type="match status" value="4"/>
</dbReference>
<proteinExistence type="predicted"/>
<evidence type="ECO:0000256" key="7">
    <source>
        <dbReference type="ARBA" id="ARBA00047899"/>
    </source>
</evidence>
<dbReference type="InterPro" id="IPR011009">
    <property type="entry name" value="Kinase-like_dom_sf"/>
</dbReference>
<keyword evidence="13" id="KW-1185">Reference proteome</keyword>
<evidence type="ECO:0000259" key="10">
    <source>
        <dbReference type="PROSITE" id="PS50011"/>
    </source>
</evidence>
<sequence length="627" mass="66867">MLVDQRYRIDRKLARGGMATVYIAHDERLDRPIALKVMHPHLAESADFVARFRREARAAARIIHPGVVSVFDQGIVHGQGFLVMELVSGPNLRTLLNSQGAFTLSQALRYTQEILDALHAAHRVGVVHRDMKPENVLISEDSHVRVTDFGLARAASEVSMSTTGSMLGTVAYMAPEIATTGHTDARTDIYSVGMMLYEMVVGHVPWDGAPAMKMAYSHVNEDVPSPSEECSWLPTEIDELVATLAARDPAERPRDARDALELVARVRASLPSDLAERRADVQPVQSGQPTAPIEFHAVTTALPGGVLTPSSQTVVKASGSLPRTDRPHKKSRSRLKTVIALLAVLLIVGSGGGWWWWSQYGPGSYLTMPQTDGRAVKAVQSELEALGLSSTLNEEFSDDVKNGLIIRSDPASGSQIHKDGEVSLVVSKGVDIRAVPQLVGLSADQARGALTNAGLAAGTVSEEYSDSVAKGQVISQSEEAAAQVRHDTAVDFVVSKGREPITVPDLAGMTGEEARAAVEEAGLAAESTSQHSDAVPEGQIISQSAEAGSTLLRGDTLSFVVSEGPELVEVPDLVGKQLDQAEKTLRDAGFKVEVNKILGGIFGTVRSTDPGSGQMIPKGSTVTITVV</sequence>
<feature type="domain" description="PASTA" evidence="11">
    <location>
        <begin position="497"/>
        <end position="563"/>
    </location>
</feature>
<evidence type="ECO:0000256" key="6">
    <source>
        <dbReference type="ARBA" id="ARBA00022840"/>
    </source>
</evidence>
<evidence type="ECO:0000256" key="2">
    <source>
        <dbReference type="ARBA" id="ARBA00022527"/>
    </source>
</evidence>
<dbReference type="Gene3D" id="1.10.510.10">
    <property type="entry name" value="Transferase(Phosphotransferase) domain 1"/>
    <property type="match status" value="1"/>
</dbReference>
<keyword evidence="6" id="KW-0067">ATP-binding</keyword>
<dbReference type="EMBL" id="LT629792">
    <property type="protein sequence ID" value="SDT92408.1"/>
    <property type="molecule type" value="Genomic_DNA"/>
</dbReference>
<dbReference type="SMART" id="SM00220">
    <property type="entry name" value="S_TKc"/>
    <property type="match status" value="1"/>
</dbReference>
<dbReference type="PROSITE" id="PS51178">
    <property type="entry name" value="PASTA"/>
    <property type="match status" value="4"/>
</dbReference>
<comment type="catalytic activity">
    <reaction evidence="8">
        <text>L-seryl-[protein] + ATP = O-phospho-L-seryl-[protein] + ADP + H(+)</text>
        <dbReference type="Rhea" id="RHEA:17989"/>
        <dbReference type="Rhea" id="RHEA-COMP:9863"/>
        <dbReference type="Rhea" id="RHEA-COMP:11604"/>
        <dbReference type="ChEBI" id="CHEBI:15378"/>
        <dbReference type="ChEBI" id="CHEBI:29999"/>
        <dbReference type="ChEBI" id="CHEBI:30616"/>
        <dbReference type="ChEBI" id="CHEBI:83421"/>
        <dbReference type="ChEBI" id="CHEBI:456216"/>
        <dbReference type="EC" id="2.7.11.1"/>
    </reaction>
</comment>
<dbReference type="InterPro" id="IPR000719">
    <property type="entry name" value="Prot_kinase_dom"/>
</dbReference>
<dbReference type="Gene3D" id="3.30.10.20">
    <property type="match status" value="4"/>
</dbReference>
<evidence type="ECO:0000256" key="8">
    <source>
        <dbReference type="ARBA" id="ARBA00048679"/>
    </source>
</evidence>
<dbReference type="InterPro" id="IPR008271">
    <property type="entry name" value="Ser/Thr_kinase_AS"/>
</dbReference>
<comment type="catalytic activity">
    <reaction evidence="7">
        <text>L-threonyl-[protein] + ATP = O-phospho-L-threonyl-[protein] + ADP + H(+)</text>
        <dbReference type="Rhea" id="RHEA:46608"/>
        <dbReference type="Rhea" id="RHEA-COMP:11060"/>
        <dbReference type="Rhea" id="RHEA-COMP:11605"/>
        <dbReference type="ChEBI" id="CHEBI:15378"/>
        <dbReference type="ChEBI" id="CHEBI:30013"/>
        <dbReference type="ChEBI" id="CHEBI:30616"/>
        <dbReference type="ChEBI" id="CHEBI:61977"/>
        <dbReference type="ChEBI" id="CHEBI:456216"/>
        <dbReference type="EC" id="2.7.11.1"/>
    </reaction>
</comment>
<dbReference type="PROSITE" id="PS00108">
    <property type="entry name" value="PROTEIN_KINASE_ST"/>
    <property type="match status" value="1"/>
</dbReference>
<evidence type="ECO:0000313" key="12">
    <source>
        <dbReference type="EMBL" id="SDT92408.1"/>
    </source>
</evidence>
<dbReference type="PANTHER" id="PTHR43289:SF34">
    <property type="entry name" value="SERINE_THREONINE-PROTEIN KINASE YBDM-RELATED"/>
    <property type="match status" value="1"/>
</dbReference>